<proteinExistence type="predicted"/>
<gene>
    <name evidence="2" type="ORF">GSTUAT00000353001</name>
</gene>
<dbReference type="SUPFAM" id="SSF55874">
    <property type="entry name" value="ATPase domain of HSP90 chaperone/DNA topoisomerase II/histidine kinase"/>
    <property type="match status" value="1"/>
</dbReference>
<protein>
    <recommendedName>
        <fullName evidence="1">BTB domain-containing protein</fullName>
    </recommendedName>
</protein>
<dbReference type="Pfam" id="PF00651">
    <property type="entry name" value="BTB"/>
    <property type="match status" value="1"/>
</dbReference>
<sequence>MPAVPTRNNGQDQSLTVLLRNIISEYPAGGGVLRELCQNADDAGADSIEFVLDTLQYPTEDLLHGGLAEFQGISLLAYNNRPFTQKDFQSIMRIGDSGKAKDLTSTGKFGRGFNSVYNWTDNPSILSGTSLLLLDPHKTWSSDIGFPGGPLYDFVANSGEPDMKNQLSAFGSILGCHDTPFEGTIIRLPLRSEAQAIRSEIVEDHLSTSKEDIEGVFELFTNELAESLLFLRNLRSITLRIDDTIFSKAESTIRNEKKNDRGENPVNEGYRQVFVEQSKESCELDFMMEISILRSTEPGTSPPSETKVKYAISHRLLKSMEDENLQKWARDHKLFPWVAVANPLDKTPDFDGRLFATLPLPIRTKHPAHIHGIFSITPDRSNIHSGGDTTISYNASTRLGALWNRWLLHECVPHAWVRNLEFIRSHNLTPGWDFWPAGKQGEWEQLWMGILGTVFKKVVEDGLGLLPIVSGMVKPAKEVAFTLDIPEDLHFSLRDAGVRVVFPPADRRTEISVLDDKIGLEYLSPSTGRRHLTSIKDSDALLHLGINPRMVLLDYILSDCQVKDFKNCEAPLIPLSDGTFRGLEMATSQDDRIFIARDKTEEDLFTKSPERIVKIGALLKKSRETLVGHIAEIEKHSRIKAWTVEDAAQYCSSHEFDGITGPVPVVKIDKPGIGDFVGRFWEWVSKAQDKGDGGSTLVNALKDLWLIPLGGQMFQRIGSISEYPVLNVSANKGIGSFLKQTESALADRFVPEIMHLYAGDGYPRATQILQGLGIIKDYDDRGSLMRWLEVTVKVFAEKLDRNEKMELIRHLFDLTRDCSASERSCMEPTARKLPIFQEANDSSPNERPWISIANDNPSPLATYVGVENLPITLDTPQYIFIDTTYHELKGLVSHLQLFKCPSLSEILADHVVPRISETGTPGDKIRMRSIEFALSHFESLSPEACSALSSKEIAPVSGEKLRRPKDTVSGKHMAALYFEEEERSPIKDFDKAYHSALVCLGMSEGITDEIILERIHYYSSSGLSPRDVNDKVSTLFQSKPPTQPLSKECMELCWIPAISPEGELGLFSPLQCRSRRFRSLCNYSLPITKFSIGHAWEKEWEKWLGWDTELTVEQMNKQLDGANRRGDRFSLASLVEYWYKIYSLGKVGSTPDAELKVNSRKWIPGSSGGFFSPTEMFFTGAMQLPPYYDNVCERFLEAKPNIKRFLTHIGVKPAPTFGQLNDLQDRIMTKGPLSTQDLEVALYIVEQVAERHTRKKGQNLTLDFKAPDQNGVMRTFSELTARGNDVHISIEDRPTPHPRISESTIKKLGLPTVEDRILASLSDPCFEQDFSQSQSPKATIKDTLQRYSVESTFSEYLANAEDSVGEGGKTATQIRWMIDHSTEYPTEKLITQELETVQGKALFCYNDGVFTDKDFKSIIDVGIGSKGLDRTKIGKFGKGALTILEFEMFKPNGIPDPIWIVSASSKPLQTITGRSTRAREVEITLKTFERIQIPGSTTSLESDKWWTIEGSTGEQNIPTELAEMAECNRLEATYGLAVPDGAQATCCFMGLPLQTKYPLSLPVSINANMALQSDRQTPISEEENGSLECLGWNNWIFGEGIVPLYLLFLRHLMKLYGTGGYRFWPAPPSELKNPDHISLTISTEFWKKAGESSFDLYPQIPPPLCTRGRSRLQKTENLSIKKAIFNFLSAEQSQFIVPFLMQLGITNIVTPPPNVAKGLSEATSEKVSLSLVTPAYVRDILHNPTRCKLLQDDLKKDPGSLANNINKLISFLLQDTSEDCLTGCSLLPLHDGSWGTFLPRSTSQIQYLTSMTPLDRGILEVAGGRLVSQDLETPVIEALLEREINISLLSFDHIPALCKLAESKDPEYRKTWLISVWEYFELCATNDPTNREGYLKSIELLPVYCGSAVGGPGSLQFLSPLRFFSGRLPAIVDPNTPSQESGKSILFQALNGLILVNESTFPKTDLPAESVSLSTGAHRLIQAISSLRFTVPTIYSMDQVFSDVPVEGIEALSKLILPHISDLLNGDDPALSTLKQLPIWPVLSGSFQSAANLKLAPHKSLALTNMIDQTTFLRPELVSKYWDELEKLGVPRLSYPDFLINEVGLARGYLPAEKIWEYKRFTEMVYKEKRSVFRSCNLAVNGDLRFCLPSTLYKSSEPLFRAAFRDQASSRFLHPVLAESHVWRDFLITNVLGPTYMQCAWSIERRNGGTIPDDQIEHDSRIVFDHLCWDHREMDSWSESTWETLIKIQFAPVQEAAPSLGQSQLRSRLREKFWQRNKLVTITEAVDQRFEGISWSQKPVLRKKMGSLALTMMTSIKPMITPTTVIGHLEFLASHNGEIAENELQTRISEIKEAYQYLEGQIPTYTIRESALIWLNIENEDLRENIALETFRKSWSCARNLCLGIQYDSGEIKRVRSFLDHFRQLLDHANVSGIVNPRPLTPEPPKTQFPILEGLLNLRNQGLLFDVTIISPLQTFKAHKVVLASVSDYWRGMLSSQFKESSTAEVLLQDDPNTIKVLLDYIYTNKFIEPQREDDVTTQLENLLEQLEKSEKWRLLNFKHSMEDYLSDPHWIRPETVKSMLGSSRMYKADRLARVCKKYIEDNRAIVEREDPMED</sequence>
<dbReference type="InterPro" id="IPR058210">
    <property type="entry name" value="SACS/Nov_dom"/>
</dbReference>
<name>A0A292QA66_9PEZI</name>
<dbReference type="CDD" id="cd18186">
    <property type="entry name" value="BTB_POZ_ZBTB_KLHL-like"/>
    <property type="match status" value="1"/>
</dbReference>
<dbReference type="GO" id="GO:0030544">
    <property type="term" value="F:Hsp70 protein binding"/>
    <property type="evidence" value="ECO:0007669"/>
    <property type="project" value="TreeGrafter"/>
</dbReference>
<dbReference type="SUPFAM" id="SSF54695">
    <property type="entry name" value="POZ domain"/>
    <property type="match status" value="1"/>
</dbReference>
<dbReference type="EMBL" id="LN890945">
    <property type="protein sequence ID" value="CUS15650.1"/>
    <property type="molecule type" value="Genomic_DNA"/>
</dbReference>
<dbReference type="PROSITE" id="PS50097">
    <property type="entry name" value="BTB"/>
    <property type="match status" value="1"/>
</dbReference>
<dbReference type="NCBIfam" id="NF047352">
    <property type="entry name" value="P_loop_sacsin"/>
    <property type="match status" value="1"/>
</dbReference>
<keyword evidence="3" id="KW-1185">Reference proteome</keyword>
<dbReference type="InterPro" id="IPR036890">
    <property type="entry name" value="HATPase_C_sf"/>
</dbReference>
<dbReference type="Pfam" id="PF25794">
    <property type="entry name" value="SACS"/>
    <property type="match status" value="2"/>
</dbReference>
<dbReference type="InterPro" id="IPR000210">
    <property type="entry name" value="BTB/POZ_dom"/>
</dbReference>
<evidence type="ECO:0000259" key="1">
    <source>
        <dbReference type="PROSITE" id="PS50097"/>
    </source>
</evidence>
<dbReference type="Proteomes" id="UP001412239">
    <property type="component" value="Unassembled WGS sequence"/>
</dbReference>
<reference evidence="2" key="1">
    <citation type="submission" date="2015-10" db="EMBL/GenBank/DDBJ databases">
        <authorList>
            <person name="Regsiter A."/>
            <person name="william w."/>
        </authorList>
    </citation>
    <scope>NUCLEOTIDE SEQUENCE</scope>
    <source>
        <strain evidence="2">Montdore</strain>
    </source>
</reference>
<evidence type="ECO:0000313" key="3">
    <source>
        <dbReference type="Proteomes" id="UP001412239"/>
    </source>
</evidence>
<dbReference type="InterPro" id="IPR011333">
    <property type="entry name" value="SKP1/BTB/POZ_sf"/>
</dbReference>
<feature type="domain" description="BTB" evidence="1">
    <location>
        <begin position="2465"/>
        <end position="2531"/>
    </location>
</feature>
<dbReference type="PANTHER" id="PTHR15600:SF42">
    <property type="entry name" value="SACSIN"/>
    <property type="match status" value="1"/>
</dbReference>
<accession>A0A292QA66</accession>
<evidence type="ECO:0000313" key="2">
    <source>
        <dbReference type="EMBL" id="CUS15650.1"/>
    </source>
</evidence>
<dbReference type="PANTHER" id="PTHR15600">
    <property type="entry name" value="SACSIN"/>
    <property type="match status" value="1"/>
</dbReference>
<dbReference type="Gene3D" id="3.30.710.10">
    <property type="entry name" value="Potassium Channel Kv1.1, Chain A"/>
    <property type="match status" value="1"/>
</dbReference>
<dbReference type="SMART" id="SM00225">
    <property type="entry name" value="BTB"/>
    <property type="match status" value="1"/>
</dbReference>
<organism evidence="2 3">
    <name type="scientific">Tuber aestivum</name>
    <name type="common">summer truffle</name>
    <dbReference type="NCBI Taxonomy" id="59557"/>
    <lineage>
        <taxon>Eukaryota</taxon>
        <taxon>Fungi</taxon>
        <taxon>Dikarya</taxon>
        <taxon>Ascomycota</taxon>
        <taxon>Pezizomycotina</taxon>
        <taxon>Pezizomycetes</taxon>
        <taxon>Pezizales</taxon>
        <taxon>Tuberaceae</taxon>
        <taxon>Tuber</taxon>
    </lineage>
</organism>
<dbReference type="InterPro" id="IPR052972">
    <property type="entry name" value="Sacsin_chaperone_reg"/>
</dbReference>